<dbReference type="Pfam" id="PF07568">
    <property type="entry name" value="HisKA_2"/>
    <property type="match status" value="1"/>
</dbReference>
<evidence type="ECO:0000256" key="5">
    <source>
        <dbReference type="ARBA" id="ARBA00022741"/>
    </source>
</evidence>
<keyword evidence="11" id="KW-1185">Reference proteome</keyword>
<keyword evidence="8" id="KW-1133">Transmembrane helix</keyword>
<dbReference type="GO" id="GO:0004673">
    <property type="term" value="F:protein histidine kinase activity"/>
    <property type="evidence" value="ECO:0007669"/>
    <property type="project" value="UniProtKB-EC"/>
</dbReference>
<dbReference type="AlphaFoldDB" id="A0A5C4N5I6"/>
<evidence type="ECO:0000256" key="3">
    <source>
        <dbReference type="ARBA" id="ARBA00022553"/>
    </source>
</evidence>
<name>A0A5C4N5I6_9RHOB</name>
<keyword evidence="4" id="KW-0808">Transferase</keyword>
<keyword evidence="8" id="KW-0472">Membrane</keyword>
<evidence type="ECO:0000256" key="6">
    <source>
        <dbReference type="ARBA" id="ARBA00022777"/>
    </source>
</evidence>
<evidence type="ECO:0000256" key="1">
    <source>
        <dbReference type="ARBA" id="ARBA00000085"/>
    </source>
</evidence>
<evidence type="ECO:0000259" key="9">
    <source>
        <dbReference type="Pfam" id="PF07568"/>
    </source>
</evidence>
<dbReference type="GO" id="GO:0005524">
    <property type="term" value="F:ATP binding"/>
    <property type="evidence" value="ECO:0007669"/>
    <property type="project" value="UniProtKB-KW"/>
</dbReference>
<dbReference type="EMBL" id="VDFU01000001">
    <property type="protein sequence ID" value="TNC52908.1"/>
    <property type="molecule type" value="Genomic_DNA"/>
</dbReference>
<feature type="domain" description="Signal transduction histidine kinase subgroup 2 dimerisation and phosphoacceptor" evidence="9">
    <location>
        <begin position="382"/>
        <end position="452"/>
    </location>
</feature>
<evidence type="ECO:0000256" key="8">
    <source>
        <dbReference type="SAM" id="Phobius"/>
    </source>
</evidence>
<evidence type="ECO:0000313" key="11">
    <source>
        <dbReference type="Proteomes" id="UP000305887"/>
    </source>
</evidence>
<protein>
    <recommendedName>
        <fullName evidence="2">histidine kinase</fullName>
        <ecNumber evidence="2">2.7.13.3</ecNumber>
    </recommendedName>
</protein>
<evidence type="ECO:0000256" key="4">
    <source>
        <dbReference type="ARBA" id="ARBA00022679"/>
    </source>
</evidence>
<keyword evidence="5" id="KW-0547">Nucleotide-binding</keyword>
<sequence length="582" mass="62885">MTEAPRPWFRPRLDGLAPRVAAYLTIALLPLGLIALYQTREFQRETERRSELSLLGLTEQGATGIGQAIEQALGAGEALGVVSGLLDDPETCSEYLSRFVEGRDLYSFVGFLPASGPVTCSSADAPFEVDPGIDIAGLMAEPRVRVSAVLGSFVPGEDVLTVLIPGAAEQGEQGGFPGYLALSIPRDRIPEAQFGVSELRPLRLLTVSGTGEILTRQMGDAEELSTEDLLPRGRSLGDEVRLGGPRVFEAVSGLGEDQVYTITPLIPDVAYALAIWSPEQAGQGIESLAGSPLLFPLLMWATSLVVAFFAIHSLVIRRVTDLGLRMRRFGRNRSMANDPSATPAPLELREIEEAFRAMAASILQDEARMENAFRERGVLLREVHHRVKNNLQLISSIISMQVRRLPDPRVRGILRRLQDRVLTLASIYRSLYMSPDMGDVNAAPVLRAIVEQELRGSPDMVEAVLDIEDIVLDPDKVVPLSFLAAEAVSNALARAGAVEGRPSLSVTLHREGDKAVLRIANSLAGPPAPLEEPARGLGQHLIQAFAAQVGGPVETEVREGLYCLSVAFPIESHLPADEVESA</sequence>
<keyword evidence="7" id="KW-0067">ATP-binding</keyword>
<feature type="transmembrane region" description="Helical" evidence="8">
    <location>
        <begin position="20"/>
        <end position="39"/>
    </location>
</feature>
<dbReference type="Gene3D" id="3.30.450.20">
    <property type="entry name" value="PAS domain"/>
    <property type="match status" value="1"/>
</dbReference>
<dbReference type="Gene3D" id="3.30.565.10">
    <property type="entry name" value="Histidine kinase-like ATPase, C-terminal domain"/>
    <property type="match status" value="1"/>
</dbReference>
<dbReference type="EC" id="2.7.13.3" evidence="2"/>
<dbReference type="Proteomes" id="UP000305887">
    <property type="component" value="Unassembled WGS sequence"/>
</dbReference>
<dbReference type="PANTHER" id="PTHR41523">
    <property type="entry name" value="TWO-COMPONENT SYSTEM SENSOR PROTEIN"/>
    <property type="match status" value="1"/>
</dbReference>
<feature type="transmembrane region" description="Helical" evidence="8">
    <location>
        <begin position="293"/>
        <end position="315"/>
    </location>
</feature>
<dbReference type="PANTHER" id="PTHR41523:SF8">
    <property type="entry name" value="ETHYLENE RESPONSE SENSOR PROTEIN"/>
    <property type="match status" value="1"/>
</dbReference>
<evidence type="ECO:0000256" key="7">
    <source>
        <dbReference type="ARBA" id="ARBA00022840"/>
    </source>
</evidence>
<evidence type="ECO:0000313" key="10">
    <source>
        <dbReference type="EMBL" id="TNC52908.1"/>
    </source>
</evidence>
<dbReference type="InterPro" id="IPR036890">
    <property type="entry name" value="HATPase_C_sf"/>
</dbReference>
<dbReference type="InterPro" id="IPR011495">
    <property type="entry name" value="Sig_transdc_His_kin_sub2_dim/P"/>
</dbReference>
<keyword evidence="6 10" id="KW-0418">Kinase</keyword>
<proteinExistence type="predicted"/>
<gene>
    <name evidence="10" type="ORF">FHG66_01025</name>
</gene>
<comment type="catalytic activity">
    <reaction evidence="1">
        <text>ATP + protein L-histidine = ADP + protein N-phospho-L-histidine.</text>
        <dbReference type="EC" id="2.7.13.3"/>
    </reaction>
</comment>
<dbReference type="OrthoDB" id="9767435at2"/>
<keyword evidence="8" id="KW-0812">Transmembrane</keyword>
<evidence type="ECO:0000256" key="2">
    <source>
        <dbReference type="ARBA" id="ARBA00012438"/>
    </source>
</evidence>
<organism evidence="10 11">
    <name type="scientific">Rubellimicrobium rubrum</name>
    <dbReference type="NCBI Taxonomy" id="2585369"/>
    <lineage>
        <taxon>Bacteria</taxon>
        <taxon>Pseudomonadati</taxon>
        <taxon>Pseudomonadota</taxon>
        <taxon>Alphaproteobacteria</taxon>
        <taxon>Rhodobacterales</taxon>
        <taxon>Roseobacteraceae</taxon>
        <taxon>Rubellimicrobium</taxon>
    </lineage>
</organism>
<comment type="caution">
    <text evidence="10">The sequence shown here is derived from an EMBL/GenBank/DDBJ whole genome shotgun (WGS) entry which is preliminary data.</text>
</comment>
<keyword evidence="3" id="KW-0597">Phosphoprotein</keyword>
<accession>A0A5C4N5I6</accession>
<dbReference type="RefSeq" id="WP_139074763.1">
    <property type="nucleotide sequence ID" value="NZ_VDFU01000001.1"/>
</dbReference>
<reference evidence="10 11" key="1">
    <citation type="submission" date="2019-06" db="EMBL/GenBank/DDBJ databases">
        <title>YIM 131921 draft genome.</title>
        <authorList>
            <person name="Jiang L."/>
        </authorList>
    </citation>
    <scope>NUCLEOTIDE SEQUENCE [LARGE SCALE GENOMIC DNA]</scope>
    <source>
        <strain evidence="10 11">YIM 131921</strain>
    </source>
</reference>